<dbReference type="Proteomes" id="UP000297245">
    <property type="component" value="Unassembled WGS sequence"/>
</dbReference>
<proteinExistence type="predicted"/>
<evidence type="ECO:0000313" key="2">
    <source>
        <dbReference type="Proteomes" id="UP000297245"/>
    </source>
</evidence>
<accession>A0A4S8LHZ9</accession>
<gene>
    <name evidence="1" type="ORF">K435DRAFT_555492</name>
</gene>
<name>A0A4S8LHZ9_DENBC</name>
<dbReference type="EMBL" id="ML179398">
    <property type="protein sequence ID" value="THU88732.1"/>
    <property type="molecule type" value="Genomic_DNA"/>
</dbReference>
<keyword evidence="2" id="KW-1185">Reference proteome</keyword>
<reference evidence="1 2" key="1">
    <citation type="journal article" date="2019" name="Nat. Ecol. Evol.">
        <title>Megaphylogeny resolves global patterns of mushroom evolution.</title>
        <authorList>
            <person name="Varga T."/>
            <person name="Krizsan K."/>
            <person name="Foldi C."/>
            <person name="Dima B."/>
            <person name="Sanchez-Garcia M."/>
            <person name="Sanchez-Ramirez S."/>
            <person name="Szollosi G.J."/>
            <person name="Szarkandi J.G."/>
            <person name="Papp V."/>
            <person name="Albert L."/>
            <person name="Andreopoulos W."/>
            <person name="Angelini C."/>
            <person name="Antonin V."/>
            <person name="Barry K.W."/>
            <person name="Bougher N.L."/>
            <person name="Buchanan P."/>
            <person name="Buyck B."/>
            <person name="Bense V."/>
            <person name="Catcheside P."/>
            <person name="Chovatia M."/>
            <person name="Cooper J."/>
            <person name="Damon W."/>
            <person name="Desjardin D."/>
            <person name="Finy P."/>
            <person name="Geml J."/>
            <person name="Haridas S."/>
            <person name="Hughes K."/>
            <person name="Justo A."/>
            <person name="Karasinski D."/>
            <person name="Kautmanova I."/>
            <person name="Kiss B."/>
            <person name="Kocsube S."/>
            <person name="Kotiranta H."/>
            <person name="LaButti K.M."/>
            <person name="Lechner B.E."/>
            <person name="Liimatainen K."/>
            <person name="Lipzen A."/>
            <person name="Lukacs Z."/>
            <person name="Mihaltcheva S."/>
            <person name="Morgado L.N."/>
            <person name="Niskanen T."/>
            <person name="Noordeloos M.E."/>
            <person name="Ohm R.A."/>
            <person name="Ortiz-Santana B."/>
            <person name="Ovrebo C."/>
            <person name="Racz N."/>
            <person name="Riley R."/>
            <person name="Savchenko A."/>
            <person name="Shiryaev A."/>
            <person name="Soop K."/>
            <person name="Spirin V."/>
            <person name="Szebenyi C."/>
            <person name="Tomsovsky M."/>
            <person name="Tulloss R.E."/>
            <person name="Uehling J."/>
            <person name="Grigoriev I.V."/>
            <person name="Vagvolgyi C."/>
            <person name="Papp T."/>
            <person name="Martin F.M."/>
            <person name="Miettinen O."/>
            <person name="Hibbett D.S."/>
            <person name="Nagy L.G."/>
        </authorList>
    </citation>
    <scope>NUCLEOTIDE SEQUENCE [LARGE SCALE GENOMIC DNA]</scope>
    <source>
        <strain evidence="1 2">CBS 962.96</strain>
    </source>
</reference>
<feature type="non-terminal residue" evidence="1">
    <location>
        <position position="165"/>
    </location>
</feature>
<dbReference type="AlphaFoldDB" id="A0A4S8LHZ9"/>
<feature type="non-terminal residue" evidence="1">
    <location>
        <position position="1"/>
    </location>
</feature>
<organism evidence="1 2">
    <name type="scientific">Dendrothele bispora (strain CBS 962.96)</name>
    <dbReference type="NCBI Taxonomy" id="1314807"/>
    <lineage>
        <taxon>Eukaryota</taxon>
        <taxon>Fungi</taxon>
        <taxon>Dikarya</taxon>
        <taxon>Basidiomycota</taxon>
        <taxon>Agaricomycotina</taxon>
        <taxon>Agaricomycetes</taxon>
        <taxon>Agaricomycetidae</taxon>
        <taxon>Agaricales</taxon>
        <taxon>Agaricales incertae sedis</taxon>
        <taxon>Dendrothele</taxon>
    </lineage>
</organism>
<evidence type="ECO:0000313" key="1">
    <source>
        <dbReference type="EMBL" id="THU88732.1"/>
    </source>
</evidence>
<dbReference type="OrthoDB" id="3257713at2759"/>
<protein>
    <submittedName>
        <fullName evidence="1">Uncharacterized protein</fullName>
    </submittedName>
</protein>
<sequence length="165" mass="18739">FHTDMCWLMVSGLVAWHAVENPFWQYFFSKWVPGSVLPSRGVLSGRILDEEVEKAEAKTRLNTANRYGTGQCDGWKNVAKNSLITAMINVEYRPYLLGVTDVSSLPKTAKTLLEIVEHEMKTICQAFGVILVTWCTDCGGDAAKMRRLLVRKYPWIVVLDCWAHQ</sequence>